<protein>
    <submittedName>
        <fullName evidence="2">Uncharacterized protein</fullName>
    </submittedName>
</protein>
<reference evidence="3" key="1">
    <citation type="submission" date="2016-10" db="EMBL/GenBank/DDBJ databases">
        <authorList>
            <person name="Varghese N."/>
            <person name="Submissions S."/>
        </authorList>
    </citation>
    <scope>NUCLEOTIDE SEQUENCE [LARGE SCALE GENOMIC DNA]</scope>
    <source>
        <strain evidence="3">DSM 16995</strain>
    </source>
</reference>
<gene>
    <name evidence="2" type="ORF">SAMN05660337_1929</name>
</gene>
<keyword evidence="1" id="KW-0472">Membrane</keyword>
<proteinExistence type="predicted"/>
<organism evidence="2 3">
    <name type="scientific">Maridesulfovibrio ferrireducens</name>
    <dbReference type="NCBI Taxonomy" id="246191"/>
    <lineage>
        <taxon>Bacteria</taxon>
        <taxon>Pseudomonadati</taxon>
        <taxon>Thermodesulfobacteriota</taxon>
        <taxon>Desulfovibrionia</taxon>
        <taxon>Desulfovibrionales</taxon>
        <taxon>Desulfovibrionaceae</taxon>
        <taxon>Maridesulfovibrio</taxon>
    </lineage>
</organism>
<feature type="transmembrane region" description="Helical" evidence="1">
    <location>
        <begin position="59"/>
        <end position="78"/>
    </location>
</feature>
<evidence type="ECO:0000313" key="2">
    <source>
        <dbReference type="EMBL" id="SDL05703.1"/>
    </source>
</evidence>
<dbReference type="OrthoDB" id="5459445at2"/>
<dbReference type="STRING" id="246191.SAMN05660337_1929"/>
<sequence>MEIMNTTPAKIKKIKKRPCGDSCPLEPNLSKTAAKVGMVASLGVTFTSGILKFKGAKPLHIWASVAFVGFTIMHCAAYKTPKRITK</sequence>
<evidence type="ECO:0000256" key="1">
    <source>
        <dbReference type="SAM" id="Phobius"/>
    </source>
</evidence>
<dbReference type="RefSeq" id="WP_092160551.1">
    <property type="nucleotide sequence ID" value="NZ_FNGA01000003.1"/>
</dbReference>
<accession>A0A1G9GZJ4</accession>
<evidence type="ECO:0000313" key="3">
    <source>
        <dbReference type="Proteomes" id="UP000199053"/>
    </source>
</evidence>
<keyword evidence="1" id="KW-1133">Transmembrane helix</keyword>
<dbReference type="EMBL" id="FNGA01000003">
    <property type="protein sequence ID" value="SDL05703.1"/>
    <property type="molecule type" value="Genomic_DNA"/>
</dbReference>
<keyword evidence="3" id="KW-1185">Reference proteome</keyword>
<keyword evidence="1" id="KW-0812">Transmembrane</keyword>
<dbReference type="AlphaFoldDB" id="A0A1G9GZJ4"/>
<dbReference type="Proteomes" id="UP000199053">
    <property type="component" value="Unassembled WGS sequence"/>
</dbReference>
<name>A0A1G9GZJ4_9BACT</name>